<dbReference type="AlphaFoldDB" id="A0A382DUQ0"/>
<sequence length="149" mass="17775">MILLNLSDNTFSIFLQFLHLPEIIKLEKINPKLSQKIQNQDNIFQEYVEIHFPRIIKNPNIYSSWFHLCKRINQNSYYCLHCGSYMGIGPIVSLLSYYNNTDKYSLPNYHIDCIKCYKKRNSNREQNRMTTYDCPLTHDTVIGFERLNI</sequence>
<dbReference type="EMBL" id="UINC01040889">
    <property type="protein sequence ID" value="SVB41393.1"/>
    <property type="molecule type" value="Genomic_DNA"/>
</dbReference>
<evidence type="ECO:0000313" key="1">
    <source>
        <dbReference type="EMBL" id="SVB41393.1"/>
    </source>
</evidence>
<protein>
    <submittedName>
        <fullName evidence="1">Uncharacterized protein</fullName>
    </submittedName>
</protein>
<reference evidence="1" key="1">
    <citation type="submission" date="2018-05" db="EMBL/GenBank/DDBJ databases">
        <authorList>
            <person name="Lanie J.A."/>
            <person name="Ng W.-L."/>
            <person name="Kazmierczak K.M."/>
            <person name="Andrzejewski T.M."/>
            <person name="Davidsen T.M."/>
            <person name="Wayne K.J."/>
            <person name="Tettelin H."/>
            <person name="Glass J.I."/>
            <person name="Rusch D."/>
            <person name="Podicherti R."/>
            <person name="Tsui H.-C.T."/>
            <person name="Winkler M.E."/>
        </authorList>
    </citation>
    <scope>NUCLEOTIDE SEQUENCE</scope>
</reference>
<proteinExistence type="predicted"/>
<name>A0A382DUQ0_9ZZZZ</name>
<accession>A0A382DUQ0</accession>
<gene>
    <name evidence="1" type="ORF">METZ01_LOCUS194247</name>
</gene>
<organism evidence="1">
    <name type="scientific">marine metagenome</name>
    <dbReference type="NCBI Taxonomy" id="408172"/>
    <lineage>
        <taxon>unclassified sequences</taxon>
        <taxon>metagenomes</taxon>
        <taxon>ecological metagenomes</taxon>
    </lineage>
</organism>